<evidence type="ECO:0000256" key="3">
    <source>
        <dbReference type="ARBA" id="ARBA00035647"/>
    </source>
</evidence>
<evidence type="ECO:0000259" key="6">
    <source>
        <dbReference type="SMART" id="SM01155"/>
    </source>
</evidence>
<comment type="caution">
    <text evidence="7">The sequence shown here is derived from an EMBL/GenBank/DDBJ whole genome shotgun (WGS) entry which is preliminary data.</text>
</comment>
<dbReference type="PANTHER" id="PTHR32035">
    <property type="entry name" value="AURORA KINASE A-INTERACTING PROTEIN"/>
    <property type="match status" value="1"/>
</dbReference>
<evidence type="ECO:0000256" key="5">
    <source>
        <dbReference type="SAM" id="MobiDB-lite"/>
    </source>
</evidence>
<dbReference type="PANTHER" id="PTHR32035:SF3">
    <property type="entry name" value="SMALL RIBOSOMAL SUBUNIT PROTEIN MS38"/>
    <property type="match status" value="1"/>
</dbReference>
<dbReference type="EMBL" id="JAAAJA010000244">
    <property type="protein sequence ID" value="KAG0257829.1"/>
    <property type="molecule type" value="Genomic_DNA"/>
</dbReference>
<feature type="domain" description="Ribosomal protein mS38 C-terminal" evidence="6">
    <location>
        <begin position="223"/>
        <end position="256"/>
    </location>
</feature>
<dbReference type="CDD" id="cd23699">
    <property type="entry name" value="At5g63150_CTD"/>
    <property type="match status" value="1"/>
</dbReference>
<feature type="compositionally biased region" description="Low complexity" evidence="5">
    <location>
        <begin position="41"/>
        <end position="53"/>
    </location>
</feature>
<dbReference type="Proteomes" id="UP000726737">
    <property type="component" value="Unassembled WGS sequence"/>
</dbReference>
<comment type="similarity">
    <text evidence="3">Belongs to the mitochondrion-specific ribosomal protein mS38 family.</text>
</comment>
<feature type="region of interest" description="Disordered" evidence="5">
    <location>
        <begin position="236"/>
        <end position="256"/>
    </location>
</feature>
<comment type="subcellular location">
    <subcellularLocation>
        <location evidence="1">Mitochondrion</location>
    </subcellularLocation>
</comment>
<evidence type="ECO:0000256" key="4">
    <source>
        <dbReference type="ARBA" id="ARBA00035682"/>
    </source>
</evidence>
<feature type="compositionally biased region" description="Low complexity" evidence="5">
    <location>
        <begin position="61"/>
        <end position="70"/>
    </location>
</feature>
<organism evidence="7 8">
    <name type="scientific">Mortierella polycephala</name>
    <dbReference type="NCBI Taxonomy" id="41804"/>
    <lineage>
        <taxon>Eukaryota</taxon>
        <taxon>Fungi</taxon>
        <taxon>Fungi incertae sedis</taxon>
        <taxon>Mucoromycota</taxon>
        <taxon>Mortierellomycotina</taxon>
        <taxon>Mortierellomycetes</taxon>
        <taxon>Mortierellales</taxon>
        <taxon>Mortierellaceae</taxon>
        <taxon>Mortierella</taxon>
    </lineage>
</organism>
<feature type="region of interest" description="Disordered" evidence="5">
    <location>
        <begin position="165"/>
        <end position="203"/>
    </location>
</feature>
<evidence type="ECO:0000313" key="8">
    <source>
        <dbReference type="Proteomes" id="UP000726737"/>
    </source>
</evidence>
<evidence type="ECO:0000256" key="1">
    <source>
        <dbReference type="ARBA" id="ARBA00004173"/>
    </source>
</evidence>
<keyword evidence="2" id="KW-0496">Mitochondrion</keyword>
<dbReference type="InterPro" id="IPR013177">
    <property type="entry name" value="Ribosomal_mS38_C"/>
</dbReference>
<accession>A0A9P6U3C5</accession>
<proteinExistence type="inferred from homology"/>
<name>A0A9P6U3C5_9FUNG</name>
<reference evidence="7" key="1">
    <citation type="journal article" date="2020" name="Fungal Divers.">
        <title>Resolving the Mortierellaceae phylogeny through synthesis of multi-gene phylogenetics and phylogenomics.</title>
        <authorList>
            <person name="Vandepol N."/>
            <person name="Liber J."/>
            <person name="Desiro A."/>
            <person name="Na H."/>
            <person name="Kennedy M."/>
            <person name="Barry K."/>
            <person name="Grigoriev I.V."/>
            <person name="Miller A.N."/>
            <person name="O'Donnell K."/>
            <person name="Stajich J.E."/>
            <person name="Bonito G."/>
        </authorList>
    </citation>
    <scope>NUCLEOTIDE SEQUENCE</scope>
    <source>
        <strain evidence="7">KOD948</strain>
    </source>
</reference>
<dbReference type="Pfam" id="PF08213">
    <property type="entry name" value="COX24_C"/>
    <property type="match status" value="1"/>
</dbReference>
<keyword evidence="8" id="KW-1185">Reference proteome</keyword>
<feature type="region of interest" description="Disordered" evidence="5">
    <location>
        <begin position="37"/>
        <end position="76"/>
    </location>
</feature>
<dbReference type="SMART" id="SM01155">
    <property type="entry name" value="DUF1713"/>
    <property type="match status" value="1"/>
</dbReference>
<dbReference type="GO" id="GO:0005739">
    <property type="term" value="C:mitochondrion"/>
    <property type="evidence" value="ECO:0007669"/>
    <property type="project" value="UniProtKB-SubCell"/>
</dbReference>
<feature type="compositionally biased region" description="Low complexity" evidence="5">
    <location>
        <begin position="185"/>
        <end position="199"/>
    </location>
</feature>
<evidence type="ECO:0000313" key="7">
    <source>
        <dbReference type="EMBL" id="KAG0257829.1"/>
    </source>
</evidence>
<gene>
    <name evidence="7" type="ORF">BG011_003725</name>
</gene>
<sequence length="256" mass="28240">MLTRLVKRVVTPGTTQVLNASSINNFQRHRRILGAVRPAVSSMSIRHQSSSSSSRRDNDNNSKGSSSSADVESIPSKDAPINASFELHRIDLAHGSFFALHRPLLGITNGPMFTSSNNNMMNDEDYEGNPLTQPALITPTATTWASLSATMPDAEQAVDEFLTQMEHRQQQQQQQQSAKDIIMESTSSTSTSSVTSSASPGTNPVITADAILDPLLDASNAMHLTSVLRKRRIKMRKHKYQKLRKRTRALRKKLGK</sequence>
<dbReference type="AlphaFoldDB" id="A0A9P6U3C5"/>
<evidence type="ECO:0000256" key="2">
    <source>
        <dbReference type="ARBA" id="ARBA00023128"/>
    </source>
</evidence>
<dbReference type="OrthoDB" id="2448553at2759"/>
<protein>
    <recommendedName>
        <fullName evidence="4">Small ribosomal subunit protein mS38</fullName>
    </recommendedName>
</protein>